<dbReference type="EC" id="2.4.1.325" evidence="6"/>
<name>C6C7A9_MUSP7</name>
<dbReference type="Proteomes" id="UP000002734">
    <property type="component" value="Chromosome"/>
</dbReference>
<dbReference type="InterPro" id="IPR009993">
    <property type="entry name" value="WecF"/>
</dbReference>
<dbReference type="UniPathway" id="UPA00566"/>
<dbReference type="HAMAP" id="MF_01002">
    <property type="entry name" value="WecF_RffT"/>
    <property type="match status" value="1"/>
</dbReference>
<keyword evidence="2 6" id="KW-0997">Cell inner membrane</keyword>
<dbReference type="AlphaFoldDB" id="C6C7A9"/>
<evidence type="ECO:0000256" key="2">
    <source>
        <dbReference type="ARBA" id="ARBA00022519"/>
    </source>
</evidence>
<evidence type="ECO:0000313" key="7">
    <source>
        <dbReference type="EMBL" id="ACS84027.1"/>
    </source>
</evidence>
<evidence type="ECO:0000256" key="1">
    <source>
        <dbReference type="ARBA" id="ARBA00022475"/>
    </source>
</evidence>
<comment type="pathway">
    <text evidence="6">Bacterial outer membrane biogenesis; enterobacterial common antigen biosynthesis.</text>
</comment>
<keyword evidence="4 6" id="KW-0808">Transferase</keyword>
<dbReference type="KEGG" id="dda:Dd703_0210"/>
<dbReference type="NCBIfam" id="NF002753">
    <property type="entry name" value="PRK02797.1-2"/>
    <property type="match status" value="1"/>
</dbReference>
<sequence length="356" mass="40382">MNTLIHILGADIPHHNQTLLGFFNDNLTSEIPHHFMVAAQDAAALRRAFPALRIDAFGSKSALAMAVVRRAWADRSTRFFFHGQFNVWLWLALLARLILPTQVSWHIWGADLYETACGWQYRMFYLLRRRAFRQVGHVFATRGDLGVVQRFRPHLPASLLYFPTRMPPLSEPAANPGPSTPMTILVGNSGDRSNRHREALAAIHRQFGADVQVVLPMGYPAGNAAYVAQVVRQGTRLFGANFRVLHQPLAFDDYLALLRRCDLGYFIFQRQQGIGTLCLLIQLRVPFVISRSNPFWQDLAEQQLPVLFCEDQLDETCVWEARRQLARTDIRGITFFSPNYLPAWRQALVQATGGAA</sequence>
<evidence type="ECO:0000256" key="6">
    <source>
        <dbReference type="HAMAP-Rule" id="MF_01002"/>
    </source>
</evidence>
<keyword evidence="8" id="KW-1185">Reference proteome</keyword>
<dbReference type="CAZy" id="GT56">
    <property type="family name" value="Glycosyltransferase Family 56"/>
</dbReference>
<organism evidence="7 8">
    <name type="scientific">Musicola paradisiaca (strain Ech703)</name>
    <name type="common">Dickeya paradisiaca</name>
    <name type="synonym">Dickeya dadantii</name>
    <dbReference type="NCBI Taxonomy" id="579405"/>
    <lineage>
        <taxon>Bacteria</taxon>
        <taxon>Pseudomonadati</taxon>
        <taxon>Pseudomonadota</taxon>
        <taxon>Gammaproteobacteria</taxon>
        <taxon>Enterobacterales</taxon>
        <taxon>Pectobacteriaceae</taxon>
        <taxon>Musicola</taxon>
    </lineage>
</organism>
<dbReference type="GO" id="GO:0102031">
    <property type="term" value="F:4-acetamido-4,6-dideoxy-D-galactose transferase activity"/>
    <property type="evidence" value="ECO:0007669"/>
    <property type="project" value="UniProtKB-EC"/>
</dbReference>
<reference evidence="7" key="1">
    <citation type="submission" date="2009-06" db="EMBL/GenBank/DDBJ databases">
        <title>Complete sequence of Dickeya dadantii Ech703.</title>
        <authorList>
            <consortium name="US DOE Joint Genome Institute"/>
            <person name="Lucas S."/>
            <person name="Copeland A."/>
            <person name="Lapidus A."/>
            <person name="Glavina del Rio T."/>
            <person name="Dalin E."/>
            <person name="Tice H."/>
            <person name="Bruce D."/>
            <person name="Goodwin L."/>
            <person name="Pitluck S."/>
            <person name="Chertkov O."/>
            <person name="Brettin T."/>
            <person name="Detter J.C."/>
            <person name="Han C."/>
            <person name="Larimer F."/>
            <person name="Land M."/>
            <person name="Hauser L."/>
            <person name="Kyrpides N."/>
            <person name="Mikhailova N."/>
            <person name="Balakrishnan V."/>
            <person name="Glasner J."/>
            <person name="Perna N.T."/>
        </authorList>
    </citation>
    <scope>NUCLEOTIDE SEQUENCE [LARGE SCALE GENOMIC DNA]</scope>
    <source>
        <strain evidence="7">Ech703</strain>
    </source>
</reference>
<comment type="catalytic activity">
    <reaction evidence="6">
        <text>beta-D-ManNAcA-(1-&gt;4)-alpha-D-GlcNAc-di-trans,octa-cis-undecaprenyl diphosphate + dTDP-4-acetamido-4,6-dideoxy-alpha-D-galactose = alpha-D-FucNAc4-(1-&gt;4)-beta-D-ManNAcA-(1-&gt;4)-D-GlcNAc-undecaprenyl diphosphate + dTDP + H(+)</text>
        <dbReference type="Rhea" id="RHEA:28759"/>
        <dbReference type="ChEBI" id="CHEBI:15378"/>
        <dbReference type="ChEBI" id="CHEBI:58369"/>
        <dbReference type="ChEBI" id="CHEBI:61495"/>
        <dbReference type="ChEBI" id="CHEBI:61496"/>
        <dbReference type="ChEBI" id="CHEBI:68493"/>
        <dbReference type="EC" id="2.4.1.325"/>
    </reaction>
</comment>
<dbReference type="GO" id="GO:0009246">
    <property type="term" value="P:enterobacterial common antigen biosynthetic process"/>
    <property type="evidence" value="ECO:0007669"/>
    <property type="project" value="UniProtKB-UniRule"/>
</dbReference>
<comment type="function">
    <text evidence="6">Catalyzes the synthesis of Und-PP-GlcNAc-ManNAcA-Fuc4NAc (Lipid III), the third lipid-linked intermediate involved in ECA synthesis.</text>
</comment>
<accession>C6C7A9</accession>
<dbReference type="EMBL" id="CP001654">
    <property type="protein sequence ID" value="ACS84027.1"/>
    <property type="molecule type" value="Genomic_DNA"/>
</dbReference>
<evidence type="ECO:0000256" key="4">
    <source>
        <dbReference type="ARBA" id="ARBA00022679"/>
    </source>
</evidence>
<evidence type="ECO:0000256" key="5">
    <source>
        <dbReference type="ARBA" id="ARBA00023136"/>
    </source>
</evidence>
<dbReference type="HOGENOM" id="CLU_066584_0_0_6"/>
<keyword evidence="1 6" id="KW-1003">Cell membrane</keyword>
<proteinExistence type="inferred from homology"/>
<comment type="similarity">
    <text evidence="6">Belongs to the glycosyltransferase 56 family.</text>
</comment>
<dbReference type="RefSeq" id="WP_012763850.1">
    <property type="nucleotide sequence ID" value="NC_012880.1"/>
</dbReference>
<evidence type="ECO:0000313" key="8">
    <source>
        <dbReference type="Proteomes" id="UP000002734"/>
    </source>
</evidence>
<dbReference type="Pfam" id="PF07429">
    <property type="entry name" value="Glyco_transf_56"/>
    <property type="match status" value="1"/>
</dbReference>
<protein>
    <recommendedName>
        <fullName evidence="6">TDP-N-acetylfucosamine:lipid II N-acetylfucosaminyltransferase</fullName>
        <ecNumber evidence="6">2.4.1.325</ecNumber>
    </recommendedName>
    <alternativeName>
        <fullName evidence="6">4-alpha-L-fucosyltransferase</fullName>
    </alternativeName>
    <alternativeName>
        <fullName evidence="6">TDP-Fuc4NAc:lipid II Fuc4NAc transferase</fullName>
        <shortName evidence="6">Fuc4NAc transferase</shortName>
    </alternativeName>
</protein>
<keyword evidence="5 6" id="KW-0472">Membrane</keyword>
<dbReference type="eggNOG" id="COG0554">
    <property type="taxonomic scope" value="Bacteria"/>
</dbReference>
<dbReference type="STRING" id="579405.Dd703_0210"/>
<evidence type="ECO:0000256" key="3">
    <source>
        <dbReference type="ARBA" id="ARBA00022676"/>
    </source>
</evidence>
<comment type="subcellular location">
    <subcellularLocation>
        <location evidence="6">Cell inner membrane</location>
        <topology evidence="6">Peripheral membrane protein</topology>
    </subcellularLocation>
</comment>
<dbReference type="GO" id="GO:0008417">
    <property type="term" value="F:fucosyltransferase activity"/>
    <property type="evidence" value="ECO:0007669"/>
    <property type="project" value="InterPro"/>
</dbReference>
<gene>
    <name evidence="6" type="primary">wecF</name>
    <name evidence="6" type="synonym">rffT</name>
    <name evidence="7" type="ordered locus">Dd703_0210</name>
</gene>
<keyword evidence="3 6" id="KW-0328">Glycosyltransferase</keyword>
<dbReference type="GO" id="GO:0005886">
    <property type="term" value="C:plasma membrane"/>
    <property type="evidence" value="ECO:0007669"/>
    <property type="project" value="UniProtKB-SubCell"/>
</dbReference>